<name>A0A2Z2NG78_9GAMM</name>
<gene>
    <name evidence="3" type="ORF">IMCC3135_00365</name>
</gene>
<dbReference type="InterPro" id="IPR047197">
    <property type="entry name" value="THYN1-like_EVE"/>
</dbReference>
<dbReference type="InterPro" id="IPR015947">
    <property type="entry name" value="PUA-like_sf"/>
</dbReference>
<dbReference type="PANTHER" id="PTHR14087:SF7">
    <property type="entry name" value="THYMOCYTE NUCLEAR PROTEIN 1"/>
    <property type="match status" value="1"/>
</dbReference>
<dbReference type="InterPro" id="IPR052181">
    <property type="entry name" value="5hmC_binding"/>
</dbReference>
<evidence type="ECO:0000259" key="2">
    <source>
        <dbReference type="Pfam" id="PF01878"/>
    </source>
</evidence>
<evidence type="ECO:0000313" key="4">
    <source>
        <dbReference type="Proteomes" id="UP000250079"/>
    </source>
</evidence>
<dbReference type="KEGG" id="gai:IMCC3135_00365"/>
<dbReference type="FunFam" id="3.10.590.10:FF:000003">
    <property type="entry name" value="Thymocyte nuclear protein 1"/>
    <property type="match status" value="1"/>
</dbReference>
<organism evidence="3 4">
    <name type="scientific">Granulosicoccus antarcticus IMCC3135</name>
    <dbReference type="NCBI Taxonomy" id="1192854"/>
    <lineage>
        <taxon>Bacteria</taxon>
        <taxon>Pseudomonadati</taxon>
        <taxon>Pseudomonadota</taxon>
        <taxon>Gammaproteobacteria</taxon>
        <taxon>Chromatiales</taxon>
        <taxon>Granulosicoccaceae</taxon>
        <taxon>Granulosicoccus</taxon>
    </lineage>
</organism>
<dbReference type="SUPFAM" id="SSF88697">
    <property type="entry name" value="PUA domain-like"/>
    <property type="match status" value="1"/>
</dbReference>
<dbReference type="AlphaFoldDB" id="A0A2Z2NG78"/>
<sequence>MNYWLFKSEPDAFSIDDLKAMKGKKDHWDGIRNYQARNLMRDDMKKGDLGFFYHSSCKVPGIVGIVEVVREAYPDFTALDPESKYYDPKASEENPRWVMVDVKFKKKLKKVLSLEYLRTVDELSEMLLLRKGSRLSIQPVMESQWLTILELSAE</sequence>
<evidence type="ECO:0000313" key="3">
    <source>
        <dbReference type="EMBL" id="ASJ70199.1"/>
    </source>
</evidence>
<dbReference type="Pfam" id="PF01878">
    <property type="entry name" value="EVE"/>
    <property type="match status" value="1"/>
</dbReference>
<dbReference type="CDD" id="cd21133">
    <property type="entry name" value="EVE"/>
    <property type="match status" value="1"/>
</dbReference>
<feature type="domain" description="EVE" evidence="2">
    <location>
        <begin position="2"/>
        <end position="151"/>
    </location>
</feature>
<accession>A0A2Z2NG78</accession>
<keyword evidence="4" id="KW-1185">Reference proteome</keyword>
<keyword evidence="1" id="KW-0597">Phosphoprotein</keyword>
<dbReference type="PANTHER" id="PTHR14087">
    <property type="entry name" value="THYMOCYTE NUCLEAR PROTEIN 1"/>
    <property type="match status" value="1"/>
</dbReference>
<evidence type="ECO:0000256" key="1">
    <source>
        <dbReference type="ARBA" id="ARBA00022553"/>
    </source>
</evidence>
<proteinExistence type="predicted"/>
<dbReference type="RefSeq" id="WP_088915763.1">
    <property type="nucleotide sequence ID" value="NZ_CP018632.1"/>
</dbReference>
<dbReference type="OrthoDB" id="9791347at2"/>
<dbReference type="Gene3D" id="3.10.590.10">
    <property type="entry name" value="ph1033 like domains"/>
    <property type="match status" value="1"/>
</dbReference>
<dbReference type="EMBL" id="CP018632">
    <property type="protein sequence ID" value="ASJ70199.1"/>
    <property type="molecule type" value="Genomic_DNA"/>
</dbReference>
<dbReference type="Proteomes" id="UP000250079">
    <property type="component" value="Chromosome"/>
</dbReference>
<reference evidence="3 4" key="1">
    <citation type="submission" date="2016-12" db="EMBL/GenBank/DDBJ databases">
        <authorList>
            <person name="Song W.-J."/>
            <person name="Kurnit D.M."/>
        </authorList>
    </citation>
    <scope>NUCLEOTIDE SEQUENCE [LARGE SCALE GENOMIC DNA]</scope>
    <source>
        <strain evidence="3 4">IMCC3135</strain>
    </source>
</reference>
<dbReference type="InterPro" id="IPR002740">
    <property type="entry name" value="EVE_domain"/>
</dbReference>
<protein>
    <recommendedName>
        <fullName evidence="2">EVE domain-containing protein</fullName>
    </recommendedName>
</protein>